<dbReference type="SUPFAM" id="SSF118215">
    <property type="entry name" value="Proton glutamate symport protein"/>
    <property type="match status" value="1"/>
</dbReference>
<evidence type="ECO:0000256" key="6">
    <source>
        <dbReference type="ARBA" id="ARBA00023136"/>
    </source>
</evidence>
<gene>
    <name evidence="8" type="ORF">SD77_4101</name>
</gene>
<keyword evidence="3" id="KW-1003">Cell membrane</keyword>
<name>A0ABR5AVN3_BACBA</name>
<evidence type="ECO:0000313" key="8">
    <source>
        <dbReference type="EMBL" id="KIL78421.1"/>
    </source>
</evidence>
<evidence type="ECO:0000256" key="5">
    <source>
        <dbReference type="ARBA" id="ARBA00022989"/>
    </source>
</evidence>
<protein>
    <submittedName>
        <fullName evidence="8">Proton/glutamate symport protein</fullName>
    </submittedName>
</protein>
<evidence type="ECO:0000256" key="3">
    <source>
        <dbReference type="ARBA" id="ARBA00022475"/>
    </source>
</evidence>
<feature type="transmembrane region" description="Helical" evidence="7">
    <location>
        <begin position="262"/>
        <end position="280"/>
    </location>
</feature>
<evidence type="ECO:0000313" key="9">
    <source>
        <dbReference type="Proteomes" id="UP000031982"/>
    </source>
</evidence>
<feature type="transmembrane region" description="Helical" evidence="7">
    <location>
        <begin position="48"/>
        <end position="68"/>
    </location>
</feature>
<dbReference type="InterPro" id="IPR036458">
    <property type="entry name" value="Na:dicarbo_symporter_sf"/>
</dbReference>
<organism evidence="8 9">
    <name type="scientific">Bacillus badius</name>
    <dbReference type="NCBI Taxonomy" id="1455"/>
    <lineage>
        <taxon>Bacteria</taxon>
        <taxon>Bacillati</taxon>
        <taxon>Bacillota</taxon>
        <taxon>Bacilli</taxon>
        <taxon>Bacillales</taxon>
        <taxon>Bacillaceae</taxon>
        <taxon>Pseudobacillus</taxon>
    </lineage>
</organism>
<feature type="transmembrane region" description="Helical" evidence="7">
    <location>
        <begin position="332"/>
        <end position="355"/>
    </location>
</feature>
<dbReference type="PANTHER" id="PTHR42865">
    <property type="entry name" value="PROTON/GLUTAMATE-ASPARTATE SYMPORTER"/>
    <property type="match status" value="1"/>
</dbReference>
<keyword evidence="6 7" id="KW-0472">Membrane</keyword>
<feature type="transmembrane region" description="Helical" evidence="7">
    <location>
        <begin position="80"/>
        <end position="102"/>
    </location>
</feature>
<sequence>MIRLWNWYKQKSFILKITSGFILGVIVGLLFGPAAGVLAPFGTLFLNLLKMIVVPLILLTLIVSVNNSNPKELGRIGGKIFPYYLLTTAIAVLLGIWIAKLIKPGIGLSMPSTDNFEVPDAPSTIEVLMNIVPTNIFQSLANGDILSIVFLALIVGFSISLMRHSKEQGMREKGDLLLNLSEAGSEVTFRILNGVLQYAPIGVLGITANSIGNQGFDTLQSLGKYVLASYAGVAVQMFIVFPLILLIFKVPVLRFFKNVREALFTAFVTCSSLGTLPVTLRTAKKAGISDRVANFTLPVGATVNMNGSAIHFGVGVIFAADIVGYDLTIGTIIAIILTGTLAAVGTAGVPGAGLIGMSIVFTQAGLPIEIVGLTAGVNVITDMVFTTCNVTGDIVGAAVVDQSEKKHQDYQAPVTEIPAKTAAK</sequence>
<evidence type="ECO:0000256" key="7">
    <source>
        <dbReference type="SAM" id="Phobius"/>
    </source>
</evidence>
<comment type="subcellular location">
    <subcellularLocation>
        <location evidence="1">Cell membrane</location>
        <topology evidence="1">Multi-pass membrane protein</topology>
    </subcellularLocation>
</comment>
<proteinExistence type="predicted"/>
<evidence type="ECO:0000256" key="1">
    <source>
        <dbReference type="ARBA" id="ARBA00004651"/>
    </source>
</evidence>
<reference evidence="8 9" key="1">
    <citation type="submission" date="2015-01" db="EMBL/GenBank/DDBJ databases">
        <title>Genome Assembly of Bacillus badius MTCC 1458.</title>
        <authorList>
            <person name="Verma A."/>
            <person name="Khatri I."/>
            <person name="Mual P."/>
            <person name="Subramanian S."/>
            <person name="Krishnamurthi S."/>
        </authorList>
    </citation>
    <scope>NUCLEOTIDE SEQUENCE [LARGE SCALE GENOMIC DNA]</scope>
    <source>
        <strain evidence="8 9">MTCC 1458</strain>
    </source>
</reference>
<dbReference type="PANTHER" id="PTHR42865:SF7">
    <property type="entry name" value="PROTON_GLUTAMATE-ASPARTATE SYMPORTER"/>
    <property type="match status" value="1"/>
</dbReference>
<keyword evidence="2" id="KW-0813">Transport</keyword>
<dbReference type="Gene3D" id="1.10.3860.10">
    <property type="entry name" value="Sodium:dicarboxylate symporter"/>
    <property type="match status" value="1"/>
</dbReference>
<evidence type="ECO:0000256" key="2">
    <source>
        <dbReference type="ARBA" id="ARBA00022448"/>
    </source>
</evidence>
<feature type="transmembrane region" description="Helical" evidence="7">
    <location>
        <begin position="292"/>
        <end position="320"/>
    </location>
</feature>
<feature type="transmembrane region" description="Helical" evidence="7">
    <location>
        <begin position="225"/>
        <end position="250"/>
    </location>
</feature>
<accession>A0ABR5AVN3</accession>
<comment type="caution">
    <text evidence="8">The sequence shown here is derived from an EMBL/GenBank/DDBJ whole genome shotgun (WGS) entry which is preliminary data.</text>
</comment>
<keyword evidence="4 7" id="KW-0812">Transmembrane</keyword>
<dbReference type="RefSeq" id="WP_174521409.1">
    <property type="nucleotide sequence ID" value="NZ_JARTHD010000012.1"/>
</dbReference>
<evidence type="ECO:0000256" key="4">
    <source>
        <dbReference type="ARBA" id="ARBA00022692"/>
    </source>
</evidence>
<feature type="transmembrane region" description="Helical" evidence="7">
    <location>
        <begin position="21"/>
        <end position="42"/>
    </location>
</feature>
<keyword evidence="9" id="KW-1185">Reference proteome</keyword>
<dbReference type="EMBL" id="JXLP01000009">
    <property type="protein sequence ID" value="KIL78421.1"/>
    <property type="molecule type" value="Genomic_DNA"/>
</dbReference>
<dbReference type="Proteomes" id="UP000031982">
    <property type="component" value="Unassembled WGS sequence"/>
</dbReference>
<dbReference type="Pfam" id="PF00375">
    <property type="entry name" value="SDF"/>
    <property type="match status" value="1"/>
</dbReference>
<dbReference type="PRINTS" id="PR00173">
    <property type="entry name" value="EDTRNSPORT"/>
</dbReference>
<keyword evidence="5 7" id="KW-1133">Transmembrane helix</keyword>
<dbReference type="InterPro" id="IPR001991">
    <property type="entry name" value="Na-dicarboxylate_symporter"/>
</dbReference>
<feature type="transmembrane region" description="Helical" evidence="7">
    <location>
        <begin position="145"/>
        <end position="162"/>
    </location>
</feature>